<dbReference type="EMBL" id="BEXD01001579">
    <property type="protein sequence ID" value="GBB94812.1"/>
    <property type="molecule type" value="Genomic_DNA"/>
</dbReference>
<name>A0A2Z6R1X4_9GLOM</name>
<keyword evidence="2" id="KW-1185">Reference proteome</keyword>
<dbReference type="AlphaFoldDB" id="A0A2Z6R1X4"/>
<sequence>MKDSGKFLIMIIGVIGRIPTQKLTGYVLFVNYEGTTLSELNEDNRTFQCGTATYTFVSDSGEFVDENKSETIKSLNTNHSNTQNYRFILPRTSLQQLCINYTKK</sequence>
<proteinExistence type="predicted"/>
<dbReference type="Proteomes" id="UP000247702">
    <property type="component" value="Unassembled WGS sequence"/>
</dbReference>
<protein>
    <submittedName>
        <fullName evidence="1">Uncharacterized protein</fullName>
    </submittedName>
</protein>
<organism evidence="1 2">
    <name type="scientific">Rhizophagus clarus</name>
    <dbReference type="NCBI Taxonomy" id="94130"/>
    <lineage>
        <taxon>Eukaryota</taxon>
        <taxon>Fungi</taxon>
        <taxon>Fungi incertae sedis</taxon>
        <taxon>Mucoromycota</taxon>
        <taxon>Glomeromycotina</taxon>
        <taxon>Glomeromycetes</taxon>
        <taxon>Glomerales</taxon>
        <taxon>Glomeraceae</taxon>
        <taxon>Rhizophagus</taxon>
    </lineage>
</organism>
<reference evidence="1 2" key="1">
    <citation type="submission" date="2017-11" db="EMBL/GenBank/DDBJ databases">
        <title>The genome of Rhizophagus clarus HR1 reveals common genetic basis of auxotrophy among arbuscular mycorrhizal fungi.</title>
        <authorList>
            <person name="Kobayashi Y."/>
        </authorList>
    </citation>
    <scope>NUCLEOTIDE SEQUENCE [LARGE SCALE GENOMIC DNA]</scope>
    <source>
        <strain evidence="1 2">HR1</strain>
    </source>
</reference>
<comment type="caution">
    <text evidence="1">The sequence shown here is derived from an EMBL/GenBank/DDBJ whole genome shotgun (WGS) entry which is preliminary data.</text>
</comment>
<accession>A0A2Z6R1X4</accession>
<evidence type="ECO:0000313" key="2">
    <source>
        <dbReference type="Proteomes" id="UP000247702"/>
    </source>
</evidence>
<evidence type="ECO:0000313" key="1">
    <source>
        <dbReference type="EMBL" id="GBB94812.1"/>
    </source>
</evidence>
<gene>
    <name evidence="1" type="ORF">RclHR1_24190002</name>
</gene>